<reference evidence="11" key="1">
    <citation type="journal article" date="2023" name="G3 (Bethesda)">
        <title>Whole genome assemblies of Zophobas morio and Tenebrio molitor.</title>
        <authorList>
            <person name="Kaur S."/>
            <person name="Stinson S.A."/>
            <person name="diCenzo G.C."/>
        </authorList>
    </citation>
    <scope>NUCLEOTIDE SEQUENCE</scope>
    <source>
        <strain evidence="11">QUZm001</strain>
    </source>
</reference>
<protein>
    <recommendedName>
        <fullName evidence="10">Odorant receptor</fullName>
    </recommendedName>
</protein>
<dbReference type="GO" id="GO:0004984">
    <property type="term" value="F:olfactory receptor activity"/>
    <property type="evidence" value="ECO:0007669"/>
    <property type="project" value="InterPro"/>
</dbReference>
<feature type="transmembrane region" description="Helical" evidence="10">
    <location>
        <begin position="128"/>
        <end position="147"/>
    </location>
</feature>
<feature type="transmembrane region" description="Helical" evidence="10">
    <location>
        <begin position="167"/>
        <end position="185"/>
    </location>
</feature>
<evidence type="ECO:0000256" key="2">
    <source>
        <dbReference type="ARBA" id="ARBA00022475"/>
    </source>
</evidence>
<feature type="transmembrane region" description="Helical" evidence="10">
    <location>
        <begin position="36"/>
        <end position="56"/>
    </location>
</feature>
<dbReference type="GO" id="GO:0007165">
    <property type="term" value="P:signal transduction"/>
    <property type="evidence" value="ECO:0007669"/>
    <property type="project" value="UniProtKB-KW"/>
</dbReference>
<comment type="similarity">
    <text evidence="10">Belongs to the insect chemoreceptor superfamily. Heteromeric odorant receptor channel (TC 1.A.69) family.</text>
</comment>
<dbReference type="PANTHER" id="PTHR21137:SF35">
    <property type="entry name" value="ODORANT RECEPTOR 19A-RELATED"/>
    <property type="match status" value="1"/>
</dbReference>
<comment type="caution">
    <text evidence="10">Lacks conserved residue(s) required for the propagation of feature annotation.</text>
</comment>
<evidence type="ECO:0000313" key="12">
    <source>
        <dbReference type="Proteomes" id="UP001168821"/>
    </source>
</evidence>
<proteinExistence type="inferred from homology"/>
<keyword evidence="4 10" id="KW-0812">Transmembrane</keyword>
<keyword evidence="8 10" id="KW-0675">Receptor</keyword>
<accession>A0AA38MJP7</accession>
<dbReference type="PANTHER" id="PTHR21137">
    <property type="entry name" value="ODORANT RECEPTOR"/>
    <property type="match status" value="1"/>
</dbReference>
<evidence type="ECO:0000256" key="1">
    <source>
        <dbReference type="ARBA" id="ARBA00004651"/>
    </source>
</evidence>
<keyword evidence="3 10" id="KW-0716">Sensory transduction</keyword>
<evidence type="ECO:0000256" key="3">
    <source>
        <dbReference type="ARBA" id="ARBA00022606"/>
    </source>
</evidence>
<dbReference type="AlphaFoldDB" id="A0AA38MJP7"/>
<gene>
    <name evidence="11" type="ORF">Zmor_010301</name>
</gene>
<keyword evidence="12" id="KW-1185">Reference proteome</keyword>
<evidence type="ECO:0000256" key="6">
    <source>
        <dbReference type="ARBA" id="ARBA00022989"/>
    </source>
</evidence>
<dbReference type="GO" id="GO:0005886">
    <property type="term" value="C:plasma membrane"/>
    <property type="evidence" value="ECO:0007669"/>
    <property type="project" value="UniProtKB-SubCell"/>
</dbReference>
<evidence type="ECO:0000313" key="11">
    <source>
        <dbReference type="EMBL" id="KAJ3658568.1"/>
    </source>
</evidence>
<evidence type="ECO:0000256" key="8">
    <source>
        <dbReference type="ARBA" id="ARBA00023170"/>
    </source>
</evidence>
<keyword evidence="7 10" id="KW-0472">Membrane</keyword>
<dbReference type="Proteomes" id="UP001168821">
    <property type="component" value="Unassembled WGS sequence"/>
</dbReference>
<dbReference type="Pfam" id="PF02949">
    <property type="entry name" value="7tm_6"/>
    <property type="match status" value="1"/>
</dbReference>
<keyword evidence="6 10" id="KW-1133">Transmembrane helix</keyword>
<evidence type="ECO:0000256" key="4">
    <source>
        <dbReference type="ARBA" id="ARBA00022692"/>
    </source>
</evidence>
<feature type="transmembrane region" description="Helical" evidence="10">
    <location>
        <begin position="355"/>
        <end position="374"/>
    </location>
</feature>
<feature type="transmembrane region" description="Helical" evidence="10">
    <location>
        <begin position="294"/>
        <end position="313"/>
    </location>
</feature>
<dbReference type="EMBL" id="JALNTZ010000003">
    <property type="protein sequence ID" value="KAJ3658568.1"/>
    <property type="molecule type" value="Genomic_DNA"/>
</dbReference>
<name>A0AA38MJP7_9CUCU</name>
<comment type="subcellular location">
    <subcellularLocation>
        <location evidence="1 10">Cell membrane</location>
        <topology evidence="1 10">Multi-pass membrane protein</topology>
    </subcellularLocation>
</comment>
<keyword evidence="5 10" id="KW-0552">Olfaction</keyword>
<evidence type="ECO:0000256" key="9">
    <source>
        <dbReference type="ARBA" id="ARBA00023224"/>
    </source>
</evidence>
<keyword evidence="2" id="KW-1003">Cell membrane</keyword>
<evidence type="ECO:0000256" key="5">
    <source>
        <dbReference type="ARBA" id="ARBA00022725"/>
    </source>
</evidence>
<dbReference type="GO" id="GO:0005549">
    <property type="term" value="F:odorant binding"/>
    <property type="evidence" value="ECO:0007669"/>
    <property type="project" value="InterPro"/>
</dbReference>
<sequence length="393" mass="45438">MLDIIQQSFKINLIVLKMFGLYPSENNSVFVKVRAYTLYFTLLVLATILTLVNLVLDKNSGTTQKNLMTVFVSETMFISFKVLPFLRYGEKIKNCINFFGHKDFAPKDFEEKQITAKCIRICRRNSTVYFYGIVMAEIVWNVPVIFSKEKKFPIYPWLPYDPTSTNLIYYAMLVYTTSVMLYDGFVATMTDPLIGGLAYHATAQIKILKYNLENIDKHVHKITMENEYSTIAYKMAYKHLKQCVNRHNHILNFFVDYEECFSWCVFWQFASSVLALCFCCRGSTLVAIASISSLTYFLCFLVISGQILFYCHYGTLLYEENKSLAESIYMGCWFQCDVKIRKVLIMMMERSKRSMVFTAGAVINVTFQTFLSVLKTSYSLVAVLNSFDKPVGE</sequence>
<dbReference type="InterPro" id="IPR004117">
    <property type="entry name" value="7tm6_olfct_rcpt"/>
</dbReference>
<keyword evidence="9 10" id="KW-0807">Transducer</keyword>
<feature type="transmembrane region" description="Helical" evidence="10">
    <location>
        <begin position="68"/>
        <end position="86"/>
    </location>
</feature>
<evidence type="ECO:0000256" key="10">
    <source>
        <dbReference type="RuleBase" id="RU351113"/>
    </source>
</evidence>
<evidence type="ECO:0000256" key="7">
    <source>
        <dbReference type="ARBA" id="ARBA00023136"/>
    </source>
</evidence>
<organism evidence="11 12">
    <name type="scientific">Zophobas morio</name>
    <dbReference type="NCBI Taxonomy" id="2755281"/>
    <lineage>
        <taxon>Eukaryota</taxon>
        <taxon>Metazoa</taxon>
        <taxon>Ecdysozoa</taxon>
        <taxon>Arthropoda</taxon>
        <taxon>Hexapoda</taxon>
        <taxon>Insecta</taxon>
        <taxon>Pterygota</taxon>
        <taxon>Neoptera</taxon>
        <taxon>Endopterygota</taxon>
        <taxon>Coleoptera</taxon>
        <taxon>Polyphaga</taxon>
        <taxon>Cucujiformia</taxon>
        <taxon>Tenebrionidae</taxon>
        <taxon>Zophobas</taxon>
    </lineage>
</organism>
<comment type="caution">
    <text evidence="11">The sequence shown here is derived from an EMBL/GenBank/DDBJ whole genome shotgun (WGS) entry which is preliminary data.</text>
</comment>